<dbReference type="InterPro" id="IPR011006">
    <property type="entry name" value="CheY-like_superfamily"/>
</dbReference>
<protein>
    <submittedName>
        <fullName evidence="12">Transcriptional regulator</fullName>
    </submittedName>
</protein>
<evidence type="ECO:0000256" key="1">
    <source>
        <dbReference type="ARBA" id="ARBA00004496"/>
    </source>
</evidence>
<dbReference type="OrthoDB" id="9759232at2"/>
<name>A0A0M0G573_9BACI</name>
<dbReference type="PIRSF" id="PIRSF006171">
    <property type="entry name" value="RR_citrat_malat"/>
    <property type="match status" value="1"/>
</dbReference>
<evidence type="ECO:0000256" key="6">
    <source>
        <dbReference type="ARBA" id="ARBA00023125"/>
    </source>
</evidence>
<keyword evidence="3 9" id="KW-0597">Phosphoprotein</keyword>
<dbReference type="STRING" id="189381.GCA_900166615_01663"/>
<dbReference type="PATRIC" id="fig|189381.12.peg.2240"/>
<comment type="caution">
    <text evidence="12">The sequence shown here is derived from an EMBL/GenBank/DDBJ whole genome shotgun (WGS) entry which is preliminary data.</text>
</comment>
<dbReference type="GO" id="GO:0005737">
    <property type="term" value="C:cytoplasm"/>
    <property type="evidence" value="ECO:0007669"/>
    <property type="project" value="UniProtKB-SubCell"/>
</dbReference>
<dbReference type="Pfam" id="PF20714">
    <property type="entry name" value="HTH_64"/>
    <property type="match status" value="1"/>
</dbReference>
<dbReference type="EMBL" id="LGUE01000004">
    <property type="protein sequence ID" value="KON84591.1"/>
    <property type="molecule type" value="Genomic_DNA"/>
</dbReference>
<dbReference type="Pfam" id="PF00072">
    <property type="entry name" value="Response_reg"/>
    <property type="match status" value="1"/>
</dbReference>
<dbReference type="PANTHER" id="PTHR45526:SF6">
    <property type="entry name" value="TRANSCRIPTIONAL REGULATORY PROTEIN CITT"/>
    <property type="match status" value="1"/>
</dbReference>
<evidence type="ECO:0000256" key="8">
    <source>
        <dbReference type="ARBA" id="ARBA00023163"/>
    </source>
</evidence>
<keyword evidence="5" id="KW-0805">Transcription regulation</keyword>
<evidence type="ECO:0000256" key="5">
    <source>
        <dbReference type="ARBA" id="ARBA00023015"/>
    </source>
</evidence>
<dbReference type="InterPro" id="IPR024187">
    <property type="entry name" value="Sig_transdc_resp-reg_cit/mal"/>
</dbReference>
<dbReference type="InterPro" id="IPR001789">
    <property type="entry name" value="Sig_transdc_resp-reg_receiver"/>
</dbReference>
<feature type="coiled-coil region" evidence="10">
    <location>
        <begin position="108"/>
        <end position="135"/>
    </location>
</feature>
<evidence type="ECO:0000256" key="4">
    <source>
        <dbReference type="ARBA" id="ARBA00023012"/>
    </source>
</evidence>
<dbReference type="GO" id="GO:0000156">
    <property type="term" value="F:phosphorelay response regulator activity"/>
    <property type="evidence" value="ECO:0007669"/>
    <property type="project" value="TreeGrafter"/>
</dbReference>
<reference evidence="13" key="1">
    <citation type="submission" date="2015-07" db="EMBL/GenBank/DDBJ databases">
        <title>Fjat-14235 jcm11544.</title>
        <authorList>
            <person name="Liu B."/>
            <person name="Wang J."/>
            <person name="Zhu Y."/>
            <person name="Liu G."/>
            <person name="Chen Q."/>
            <person name="Chen Z."/>
            <person name="Lan J."/>
            <person name="Che J."/>
            <person name="Ge C."/>
            <person name="Shi H."/>
            <person name="Pan Z."/>
            <person name="Liu X."/>
        </authorList>
    </citation>
    <scope>NUCLEOTIDE SEQUENCE [LARGE SCALE GENOMIC DNA]</scope>
    <source>
        <strain evidence="13">JCM 11544</strain>
    </source>
</reference>
<evidence type="ECO:0000256" key="9">
    <source>
        <dbReference type="PROSITE-ProRule" id="PRU00169"/>
    </source>
</evidence>
<dbReference type="SMART" id="SM00448">
    <property type="entry name" value="REC"/>
    <property type="match status" value="1"/>
</dbReference>
<evidence type="ECO:0000313" key="12">
    <source>
        <dbReference type="EMBL" id="KON84591.1"/>
    </source>
</evidence>
<accession>A0A0M0G573</accession>
<keyword evidence="8" id="KW-0804">Transcription</keyword>
<keyword evidence="2" id="KW-0963">Cytoplasm</keyword>
<dbReference type="RefSeq" id="WP_053428186.1">
    <property type="nucleotide sequence ID" value="NZ_BSED01000047.1"/>
</dbReference>
<feature type="modified residue" description="4-aspartylphosphate" evidence="9">
    <location>
        <position position="54"/>
    </location>
</feature>
<dbReference type="CDD" id="cd19925">
    <property type="entry name" value="REC_citrate_TCS"/>
    <property type="match status" value="1"/>
</dbReference>
<evidence type="ECO:0000256" key="10">
    <source>
        <dbReference type="SAM" id="Coils"/>
    </source>
</evidence>
<keyword evidence="6" id="KW-0238">DNA-binding</keyword>
<dbReference type="InterPro" id="IPR051271">
    <property type="entry name" value="2C-system_Tx_regulators"/>
</dbReference>
<gene>
    <name evidence="12" type="ORF">AF331_11120</name>
</gene>
<organism evidence="12 13">
    <name type="scientific">Rossellomorea marisflavi</name>
    <dbReference type="NCBI Taxonomy" id="189381"/>
    <lineage>
        <taxon>Bacteria</taxon>
        <taxon>Bacillati</taxon>
        <taxon>Bacillota</taxon>
        <taxon>Bacilli</taxon>
        <taxon>Bacillales</taxon>
        <taxon>Bacillaceae</taxon>
        <taxon>Rossellomorea</taxon>
    </lineage>
</organism>
<proteinExistence type="predicted"/>
<evidence type="ECO:0000256" key="3">
    <source>
        <dbReference type="ARBA" id="ARBA00022553"/>
    </source>
</evidence>
<dbReference type="SUPFAM" id="SSF52172">
    <property type="entry name" value="CheY-like"/>
    <property type="match status" value="1"/>
</dbReference>
<dbReference type="GO" id="GO:0003677">
    <property type="term" value="F:DNA binding"/>
    <property type="evidence" value="ECO:0007669"/>
    <property type="project" value="UniProtKB-KW"/>
</dbReference>
<dbReference type="PANTHER" id="PTHR45526">
    <property type="entry name" value="TRANSCRIPTIONAL REGULATORY PROTEIN DPIA"/>
    <property type="match status" value="1"/>
</dbReference>
<keyword evidence="7" id="KW-0010">Activator</keyword>
<dbReference type="AlphaFoldDB" id="A0A0M0G573"/>
<dbReference type="GO" id="GO:0003700">
    <property type="term" value="F:DNA-binding transcription factor activity"/>
    <property type="evidence" value="ECO:0007669"/>
    <property type="project" value="InterPro"/>
</dbReference>
<evidence type="ECO:0000256" key="2">
    <source>
        <dbReference type="ARBA" id="ARBA00022490"/>
    </source>
</evidence>
<sequence>MIKVIIAEDDFRVASIHERFLQKIEGVTVAGKALNGEETLRLLGEEEADLLLLDIYMQDQLGTDLLPAIRSQFPHVDVIMITAANDRELVATALRNGVLDYIIKPVSLKRFTSTLQQYQKRREMLKEKEEVSQATIDRLLGLHQTPLNGSGMPKGIDPLTLSKVKAIVEDTGKGISAEEMGSRMGASRATARRYLEYMVSTGEGTAELEYGIVGRPERKYFMAK</sequence>
<keyword evidence="10" id="KW-0175">Coiled coil</keyword>
<dbReference type="InterPro" id="IPR048714">
    <property type="entry name" value="DpiA-like_HTH"/>
</dbReference>
<evidence type="ECO:0000256" key="7">
    <source>
        <dbReference type="ARBA" id="ARBA00023159"/>
    </source>
</evidence>
<keyword evidence="13" id="KW-1185">Reference proteome</keyword>
<dbReference type="Proteomes" id="UP000037405">
    <property type="component" value="Unassembled WGS sequence"/>
</dbReference>
<evidence type="ECO:0000259" key="11">
    <source>
        <dbReference type="PROSITE" id="PS50110"/>
    </source>
</evidence>
<evidence type="ECO:0000313" key="13">
    <source>
        <dbReference type="Proteomes" id="UP000037405"/>
    </source>
</evidence>
<keyword evidence="4" id="KW-0902">Two-component regulatory system</keyword>
<dbReference type="PROSITE" id="PS50110">
    <property type="entry name" value="RESPONSE_REGULATORY"/>
    <property type="match status" value="1"/>
</dbReference>
<comment type="subcellular location">
    <subcellularLocation>
        <location evidence="1">Cytoplasm</location>
    </subcellularLocation>
</comment>
<dbReference type="Gene3D" id="3.40.50.2300">
    <property type="match status" value="1"/>
</dbReference>
<feature type="domain" description="Response regulatory" evidence="11">
    <location>
        <begin position="3"/>
        <end position="119"/>
    </location>
</feature>